<evidence type="ECO:0000313" key="3">
    <source>
        <dbReference type="Proteomes" id="UP001603857"/>
    </source>
</evidence>
<evidence type="ECO:0000313" key="2">
    <source>
        <dbReference type="EMBL" id="KAL2319057.1"/>
    </source>
</evidence>
<protein>
    <recommendedName>
        <fullName evidence="1">Mono-/di-acylglycerol lipase N-terminal domain-containing protein</fullName>
    </recommendedName>
</protein>
<dbReference type="PANTHER" id="PTHR46023">
    <property type="entry name" value="LIPASE CLASS 3 PROTEIN-LIKE"/>
    <property type="match status" value="1"/>
</dbReference>
<dbReference type="Pfam" id="PF03893">
    <property type="entry name" value="Lipase3_N"/>
    <property type="match status" value="1"/>
</dbReference>
<reference evidence="2 3" key="1">
    <citation type="submission" date="2024-08" db="EMBL/GenBank/DDBJ databases">
        <title>Insights into the chromosomal genome structure of Flemingia macrophylla.</title>
        <authorList>
            <person name="Ding Y."/>
            <person name="Zhao Y."/>
            <person name="Bi W."/>
            <person name="Wu M."/>
            <person name="Zhao G."/>
            <person name="Gong Y."/>
            <person name="Li W."/>
            <person name="Zhang P."/>
        </authorList>
    </citation>
    <scope>NUCLEOTIDE SEQUENCE [LARGE SCALE GENOMIC DNA]</scope>
    <source>
        <strain evidence="2">DYQJB</strain>
        <tissue evidence="2">Leaf</tissue>
    </source>
</reference>
<accession>A0ABD1L6B1</accession>
<dbReference type="PANTHER" id="PTHR46023:SF5">
    <property type="entry name" value="OS02G0780700 PROTEIN"/>
    <property type="match status" value="1"/>
</dbReference>
<dbReference type="InterPro" id="IPR005592">
    <property type="entry name" value="Mono/diacylglycerol_lipase_N"/>
</dbReference>
<keyword evidence="3" id="KW-1185">Reference proteome</keyword>
<dbReference type="EMBL" id="JBGMDY010000011">
    <property type="protein sequence ID" value="KAL2319057.1"/>
    <property type="molecule type" value="Genomic_DNA"/>
</dbReference>
<dbReference type="AlphaFoldDB" id="A0ABD1L6B1"/>
<organism evidence="2 3">
    <name type="scientific">Flemingia macrophylla</name>
    <dbReference type="NCBI Taxonomy" id="520843"/>
    <lineage>
        <taxon>Eukaryota</taxon>
        <taxon>Viridiplantae</taxon>
        <taxon>Streptophyta</taxon>
        <taxon>Embryophyta</taxon>
        <taxon>Tracheophyta</taxon>
        <taxon>Spermatophyta</taxon>
        <taxon>Magnoliopsida</taxon>
        <taxon>eudicotyledons</taxon>
        <taxon>Gunneridae</taxon>
        <taxon>Pentapetalae</taxon>
        <taxon>rosids</taxon>
        <taxon>fabids</taxon>
        <taxon>Fabales</taxon>
        <taxon>Fabaceae</taxon>
        <taxon>Papilionoideae</taxon>
        <taxon>50 kb inversion clade</taxon>
        <taxon>NPAAA clade</taxon>
        <taxon>indigoferoid/millettioid clade</taxon>
        <taxon>Phaseoleae</taxon>
        <taxon>Flemingia</taxon>
    </lineage>
</organism>
<sequence length="196" mass="22244">MMRNSLGGDRVSHRLIQAPATWLETISTLSETLRFTYSETLGKWLIGDLAPSWRHKCGSWSDPPLADTKNVQFRVCSSRYGLRKKTHIKTLGDREGMAQPSGYIVIASLISPIAEYWRCRDGEEAGHLAPRPIDPPTFVNIRMIHRVGDTYVPALTVTVEDLMGNDHPQIEPPPHYQQANLDLYQRLAQMQAYNEE</sequence>
<name>A0ABD1L6B1_9FABA</name>
<proteinExistence type="predicted"/>
<feature type="domain" description="Mono-/di-acylglycerol lipase N-terminal" evidence="1">
    <location>
        <begin position="10"/>
        <end position="50"/>
    </location>
</feature>
<gene>
    <name evidence="2" type="ORF">Fmac_032933</name>
</gene>
<evidence type="ECO:0000259" key="1">
    <source>
        <dbReference type="Pfam" id="PF03893"/>
    </source>
</evidence>
<dbReference type="Proteomes" id="UP001603857">
    <property type="component" value="Unassembled WGS sequence"/>
</dbReference>
<comment type="caution">
    <text evidence="2">The sequence shown here is derived from an EMBL/GenBank/DDBJ whole genome shotgun (WGS) entry which is preliminary data.</text>
</comment>